<organism evidence="1 2">
    <name type="scientific">Methanosarcina barkeri MS</name>
    <dbReference type="NCBI Taxonomy" id="1434108"/>
    <lineage>
        <taxon>Archaea</taxon>
        <taxon>Methanobacteriati</taxon>
        <taxon>Methanobacteriota</taxon>
        <taxon>Stenosarchaea group</taxon>
        <taxon>Methanomicrobia</taxon>
        <taxon>Methanosarcinales</taxon>
        <taxon>Methanosarcinaceae</taxon>
        <taxon>Methanosarcina</taxon>
    </lineage>
</organism>
<dbReference type="EMBL" id="CP009528">
    <property type="protein sequence ID" value="AKB56054.1"/>
    <property type="molecule type" value="Genomic_DNA"/>
</dbReference>
<proteinExistence type="predicted"/>
<reference evidence="1 2" key="1">
    <citation type="submission" date="2014-07" db="EMBL/GenBank/DDBJ databases">
        <title>Methanogenic archaea and the global carbon cycle.</title>
        <authorList>
            <person name="Henriksen J.R."/>
            <person name="Luke J."/>
            <person name="Reinhart S."/>
            <person name="Benedict M.N."/>
            <person name="Youngblut N.D."/>
            <person name="Metcalf M.E."/>
            <person name="Whitaker R.J."/>
            <person name="Metcalf W.W."/>
        </authorList>
    </citation>
    <scope>NUCLEOTIDE SEQUENCE [LARGE SCALE GENOMIC DNA]</scope>
    <source>
        <strain evidence="1 2">MS</strain>
    </source>
</reference>
<keyword evidence="2" id="KW-1185">Reference proteome</keyword>
<evidence type="ECO:0000313" key="2">
    <source>
        <dbReference type="Proteomes" id="UP000033033"/>
    </source>
</evidence>
<dbReference type="PATRIC" id="fig|1434108.4.peg.3883"/>
<dbReference type="HOGENOM" id="CLU_3302805_0_0_2"/>
<gene>
    <name evidence="1" type="ORF">MSBRM_3056</name>
</gene>
<name>A0A0E3QYT3_METBA</name>
<dbReference type="Proteomes" id="UP000033033">
    <property type="component" value="Chromosome"/>
</dbReference>
<dbReference type="AlphaFoldDB" id="A0A0E3QYT3"/>
<evidence type="ECO:0000313" key="1">
    <source>
        <dbReference type="EMBL" id="AKB56054.1"/>
    </source>
</evidence>
<sequence length="41" mass="4673">MRYIDSVTLPCTRVTESDCGKPEDELSELVRKGYSTIFSVF</sequence>
<protein>
    <submittedName>
        <fullName evidence="1">Uncharacterized protein</fullName>
    </submittedName>
</protein>
<accession>A0A0E3QYT3</accession>
<dbReference type="KEGG" id="mby:MSBRM_3056"/>